<dbReference type="PANTHER" id="PTHR10188:SF6">
    <property type="entry name" value="N(4)-(BETA-N-ACETYLGLUCOSAMINYL)-L-ASPARAGINASE"/>
    <property type="match status" value="1"/>
</dbReference>
<proteinExistence type="predicted"/>
<evidence type="ECO:0000313" key="5">
    <source>
        <dbReference type="Proteomes" id="UP000221024"/>
    </source>
</evidence>
<feature type="site" description="Cleavage; by autolysis" evidence="3">
    <location>
        <begin position="184"/>
        <end position="185"/>
    </location>
</feature>
<dbReference type="PANTHER" id="PTHR10188">
    <property type="entry name" value="L-ASPARAGINASE"/>
    <property type="match status" value="1"/>
</dbReference>
<dbReference type="GO" id="GO:0016811">
    <property type="term" value="F:hydrolase activity, acting on carbon-nitrogen (but not peptide) bonds, in linear amides"/>
    <property type="evidence" value="ECO:0007669"/>
    <property type="project" value="UniProtKB-ARBA"/>
</dbReference>
<feature type="binding site" evidence="2">
    <location>
        <begin position="235"/>
        <end position="238"/>
    </location>
    <ligand>
        <name>substrate</name>
    </ligand>
</feature>
<feature type="binding site" evidence="2">
    <location>
        <begin position="213"/>
        <end position="216"/>
    </location>
    <ligand>
        <name>substrate</name>
    </ligand>
</feature>
<dbReference type="Gene3D" id="3.60.20.30">
    <property type="entry name" value="(Glycosyl)asparaginase"/>
    <property type="match status" value="1"/>
</dbReference>
<evidence type="ECO:0000256" key="2">
    <source>
        <dbReference type="PIRSR" id="PIRSR600246-2"/>
    </source>
</evidence>
<evidence type="ECO:0000313" key="4">
    <source>
        <dbReference type="EMBL" id="PEN09603.1"/>
    </source>
</evidence>
<dbReference type="InterPro" id="IPR000246">
    <property type="entry name" value="Peptidase_T2"/>
</dbReference>
<reference evidence="4 5" key="1">
    <citation type="submission" date="2017-10" db="EMBL/GenBank/DDBJ databases">
        <title>Draft genome of Longimonas halophila.</title>
        <authorList>
            <person name="Goh K.M."/>
            <person name="Shamsir M.S."/>
            <person name="Lim S.W."/>
        </authorList>
    </citation>
    <scope>NUCLEOTIDE SEQUENCE [LARGE SCALE GENOMIC DNA]</scope>
    <source>
        <strain evidence="4 5">KCTC 42399</strain>
    </source>
</reference>
<name>A0A2H3NQT3_9BACT</name>
<dbReference type="Proteomes" id="UP000221024">
    <property type="component" value="Unassembled WGS sequence"/>
</dbReference>
<dbReference type="SUPFAM" id="SSF56235">
    <property type="entry name" value="N-terminal nucleophile aminohydrolases (Ntn hydrolases)"/>
    <property type="match status" value="1"/>
</dbReference>
<dbReference type="GO" id="GO:0005737">
    <property type="term" value="C:cytoplasm"/>
    <property type="evidence" value="ECO:0007669"/>
    <property type="project" value="TreeGrafter"/>
</dbReference>
<dbReference type="InterPro" id="IPR029055">
    <property type="entry name" value="Ntn_hydrolases_N"/>
</dbReference>
<evidence type="ECO:0000256" key="1">
    <source>
        <dbReference type="PIRSR" id="PIRSR600246-1"/>
    </source>
</evidence>
<evidence type="ECO:0000256" key="3">
    <source>
        <dbReference type="PIRSR" id="PIRSR600246-3"/>
    </source>
</evidence>
<dbReference type="OrthoDB" id="9780217at2"/>
<keyword evidence="5" id="KW-1185">Reference proteome</keyword>
<dbReference type="AlphaFoldDB" id="A0A2H3NQT3"/>
<comment type="caution">
    <text evidence="4">The sequence shown here is derived from an EMBL/GenBank/DDBJ whole genome shotgun (WGS) entry which is preliminary data.</text>
</comment>
<dbReference type="Pfam" id="PF01112">
    <property type="entry name" value="Asparaginase_2"/>
    <property type="match status" value="1"/>
</dbReference>
<dbReference type="RefSeq" id="WP_098061001.1">
    <property type="nucleotide sequence ID" value="NZ_PDEP01000001.1"/>
</dbReference>
<accession>A0A2H3NQT3</accession>
<protein>
    <submittedName>
        <fullName evidence="4">Asparaginase</fullName>
    </submittedName>
</protein>
<feature type="active site" description="Nucleophile" evidence="1">
    <location>
        <position position="185"/>
    </location>
</feature>
<dbReference type="EMBL" id="PDEP01000001">
    <property type="protein sequence ID" value="PEN09603.1"/>
    <property type="molecule type" value="Genomic_DNA"/>
</dbReference>
<gene>
    <name evidence="4" type="ORF">CRI93_02415</name>
</gene>
<sequence>MAFAGVSGTIGEAGPLALLHGGAWAIPDTALPDHREGLAEAMATAQSAFSDAAPAIDAATRIVAALEGHGAFDAGCGAMLNRAGEIELDAGLMDGRTGRYGGVMAVQQLAHPIRVARDLLQHGNGQAALLAGEGAEAFAERHGHPLVANETLICERERQRYAQHRAEAAVDSSDSFLPNNAPSDTVGALVRDAEGRLAAATSTGGTPFKWPGRVGDSPLPGAGYYATEDVAACATGWGEAIAGHSLCVRAVDAVSAGDAPQVVVERLLTSMHERYTHPRGEGARAGLLVLPASGPGAWAFITPRMAWGVATTTRTAMAIRRETPLDLRHPS</sequence>
<organism evidence="4 5">
    <name type="scientific">Longimonas halophila</name>
    <dbReference type="NCBI Taxonomy" id="1469170"/>
    <lineage>
        <taxon>Bacteria</taxon>
        <taxon>Pseudomonadati</taxon>
        <taxon>Rhodothermota</taxon>
        <taxon>Rhodothermia</taxon>
        <taxon>Rhodothermales</taxon>
        <taxon>Salisaetaceae</taxon>
        <taxon>Longimonas</taxon>
    </lineage>
</organism>